<dbReference type="EMBL" id="CP003557">
    <property type="protein sequence ID" value="AFN73901.1"/>
    <property type="molecule type" value="Genomic_DNA"/>
</dbReference>
<protein>
    <recommendedName>
        <fullName evidence="4">Integral membrane protein</fullName>
    </recommendedName>
</protein>
<evidence type="ECO:0000256" key="1">
    <source>
        <dbReference type="SAM" id="Phobius"/>
    </source>
</evidence>
<gene>
    <name evidence="2" type="ordered locus">MROS_0658</name>
</gene>
<dbReference type="STRING" id="1191523.MROS_0658"/>
<keyword evidence="1" id="KW-0472">Membrane</keyword>
<feature type="transmembrane region" description="Helical" evidence="1">
    <location>
        <begin position="93"/>
        <end position="110"/>
    </location>
</feature>
<organism evidence="2 3">
    <name type="scientific">Melioribacter roseus (strain DSM 23840 / JCM 17771 / VKM B-2668 / P3M-2)</name>
    <dbReference type="NCBI Taxonomy" id="1191523"/>
    <lineage>
        <taxon>Bacteria</taxon>
        <taxon>Pseudomonadati</taxon>
        <taxon>Ignavibacteriota</taxon>
        <taxon>Ignavibacteria</taxon>
        <taxon>Ignavibacteriales</taxon>
        <taxon>Melioribacteraceae</taxon>
        <taxon>Melioribacter</taxon>
    </lineage>
</organism>
<dbReference type="Proteomes" id="UP000009011">
    <property type="component" value="Chromosome"/>
</dbReference>
<feature type="transmembrane region" description="Helical" evidence="1">
    <location>
        <begin position="131"/>
        <end position="155"/>
    </location>
</feature>
<sequence>MEFYPTLLTLHIIFAGGWLFSAIIDRPFKSYIAANNDNKSKEKLIGLYLVLTNKLGMAGAVGILLTGIIMVILNPGYGFFEFTSNHWLVSKQILTLVILLIIFVFIIPASKDLRKSINDNNGDPEANLKKIYKFNTIINILVGINFLFAITHRFFG</sequence>
<dbReference type="AlphaFoldDB" id="I7A1W9"/>
<feature type="transmembrane region" description="Helical" evidence="1">
    <location>
        <begin position="6"/>
        <end position="24"/>
    </location>
</feature>
<keyword evidence="1" id="KW-1133">Transmembrane helix</keyword>
<evidence type="ECO:0000313" key="2">
    <source>
        <dbReference type="EMBL" id="AFN73901.1"/>
    </source>
</evidence>
<dbReference type="KEGG" id="mro:MROS_0658"/>
<feature type="transmembrane region" description="Helical" evidence="1">
    <location>
        <begin position="45"/>
        <end position="73"/>
    </location>
</feature>
<accession>I7A1W9</accession>
<name>I7A1W9_MELRP</name>
<keyword evidence="3" id="KW-1185">Reference proteome</keyword>
<dbReference type="RefSeq" id="WP_014855338.1">
    <property type="nucleotide sequence ID" value="NC_018178.1"/>
</dbReference>
<keyword evidence="1" id="KW-0812">Transmembrane</keyword>
<evidence type="ECO:0008006" key="4">
    <source>
        <dbReference type="Google" id="ProtNLM"/>
    </source>
</evidence>
<dbReference type="HOGENOM" id="CLU_1684520_0_0_10"/>
<reference evidence="2 3" key="1">
    <citation type="journal article" date="2013" name="PLoS ONE">
        <title>Genomic analysis of Melioribacter roseus, facultatively anaerobic organotrophic bacterium representing a novel deep lineage within Bacteriodetes/Chlorobi group.</title>
        <authorList>
            <person name="Kadnikov V.V."/>
            <person name="Mardanov A.V."/>
            <person name="Podosokorskaya O.A."/>
            <person name="Gavrilov S.N."/>
            <person name="Kublanov I.V."/>
            <person name="Beletsky A.V."/>
            <person name="Bonch-Osmolovskaya E.A."/>
            <person name="Ravin N.V."/>
        </authorList>
    </citation>
    <scope>NUCLEOTIDE SEQUENCE [LARGE SCALE GENOMIC DNA]</scope>
    <source>
        <strain evidence="3">JCM 17771 / P3M-2</strain>
    </source>
</reference>
<evidence type="ECO:0000313" key="3">
    <source>
        <dbReference type="Proteomes" id="UP000009011"/>
    </source>
</evidence>
<proteinExistence type="predicted"/>